<feature type="compositionally biased region" description="Low complexity" evidence="1">
    <location>
        <begin position="122"/>
        <end position="132"/>
    </location>
</feature>
<evidence type="ECO:0000256" key="1">
    <source>
        <dbReference type="SAM" id="MobiDB-lite"/>
    </source>
</evidence>
<dbReference type="PANTHER" id="PTHR40422">
    <property type="entry name" value="TRANSLATION MACHINERY-ASSOCIATED PROTEIN 17"/>
    <property type="match status" value="1"/>
</dbReference>
<feature type="region of interest" description="Disordered" evidence="1">
    <location>
        <begin position="50"/>
        <end position="70"/>
    </location>
</feature>
<evidence type="ECO:0000313" key="2">
    <source>
        <dbReference type="EMBL" id="KDQ12765.1"/>
    </source>
</evidence>
<dbReference type="OrthoDB" id="548474at2759"/>
<dbReference type="GO" id="GO:0070682">
    <property type="term" value="P:proteasome regulatory particle assembly"/>
    <property type="evidence" value="ECO:0007669"/>
    <property type="project" value="InterPro"/>
</dbReference>
<dbReference type="HOGENOM" id="CLU_140541_0_0_1"/>
<accession>A0A067MDI5</accession>
<dbReference type="Proteomes" id="UP000027195">
    <property type="component" value="Unassembled WGS sequence"/>
</dbReference>
<dbReference type="InterPro" id="IPR038966">
    <property type="entry name" value="TMA17"/>
</dbReference>
<keyword evidence="3" id="KW-1185">Reference proteome</keyword>
<feature type="region of interest" description="Disordered" evidence="1">
    <location>
        <begin position="91"/>
        <end position="148"/>
    </location>
</feature>
<dbReference type="InParanoid" id="A0A067MDI5"/>
<dbReference type="AlphaFoldDB" id="A0A067MDI5"/>
<dbReference type="PANTHER" id="PTHR40422:SF1">
    <property type="entry name" value="TRANSLATION MACHINERY-ASSOCIATED PROTEIN 17"/>
    <property type="match status" value="1"/>
</dbReference>
<protein>
    <recommendedName>
        <fullName evidence="4">REM-1 domain-containing protein</fullName>
    </recommendedName>
</protein>
<proteinExistence type="predicted"/>
<evidence type="ECO:0008006" key="4">
    <source>
        <dbReference type="Google" id="ProtNLM"/>
    </source>
</evidence>
<evidence type="ECO:0000313" key="3">
    <source>
        <dbReference type="Proteomes" id="UP000027195"/>
    </source>
</evidence>
<organism evidence="2 3">
    <name type="scientific">Botryobasidium botryosum (strain FD-172 SS1)</name>
    <dbReference type="NCBI Taxonomy" id="930990"/>
    <lineage>
        <taxon>Eukaryota</taxon>
        <taxon>Fungi</taxon>
        <taxon>Dikarya</taxon>
        <taxon>Basidiomycota</taxon>
        <taxon>Agaricomycotina</taxon>
        <taxon>Agaricomycetes</taxon>
        <taxon>Cantharellales</taxon>
        <taxon>Botryobasidiaceae</taxon>
        <taxon>Botryobasidium</taxon>
    </lineage>
</organism>
<dbReference type="EMBL" id="KL198048">
    <property type="protein sequence ID" value="KDQ12765.1"/>
    <property type="molecule type" value="Genomic_DNA"/>
</dbReference>
<dbReference type="STRING" id="930990.A0A067MDI5"/>
<sequence>MSFTPQHQHPFTFQEAISLSPEELSGEISRLEHSLEHLRKSQIELQTFIEDKKQDGSTDPEVSGAIEENEGVIASQEERIRMLRIVLEKKGGANSGSGHYRPALASLSGSDKLGSETMSMVSTTATAGGSTESEGDEEEGDVLGGVHL</sequence>
<reference evidence="3" key="1">
    <citation type="journal article" date="2014" name="Proc. Natl. Acad. Sci. U.S.A.">
        <title>Extensive sampling of basidiomycete genomes demonstrates inadequacy of the white-rot/brown-rot paradigm for wood decay fungi.</title>
        <authorList>
            <person name="Riley R."/>
            <person name="Salamov A.A."/>
            <person name="Brown D.W."/>
            <person name="Nagy L.G."/>
            <person name="Floudas D."/>
            <person name="Held B.W."/>
            <person name="Levasseur A."/>
            <person name="Lombard V."/>
            <person name="Morin E."/>
            <person name="Otillar R."/>
            <person name="Lindquist E.A."/>
            <person name="Sun H."/>
            <person name="LaButti K.M."/>
            <person name="Schmutz J."/>
            <person name="Jabbour D."/>
            <person name="Luo H."/>
            <person name="Baker S.E."/>
            <person name="Pisabarro A.G."/>
            <person name="Walton J.D."/>
            <person name="Blanchette R.A."/>
            <person name="Henrissat B."/>
            <person name="Martin F."/>
            <person name="Cullen D."/>
            <person name="Hibbett D.S."/>
            <person name="Grigoriev I.V."/>
        </authorList>
    </citation>
    <scope>NUCLEOTIDE SEQUENCE [LARGE SCALE GENOMIC DNA]</scope>
    <source>
        <strain evidence="3">FD-172 SS1</strain>
    </source>
</reference>
<gene>
    <name evidence="2" type="ORF">BOTBODRAFT_67219</name>
</gene>
<dbReference type="GO" id="GO:0030674">
    <property type="term" value="F:protein-macromolecule adaptor activity"/>
    <property type="evidence" value="ECO:0007669"/>
    <property type="project" value="TreeGrafter"/>
</dbReference>
<name>A0A067MDI5_BOTB1</name>